<sequence>MTRLLRSVMILVIIILIIAGLNTSNQGNNILTAEARKSVFSIKIVDKNLEVVALGEEYTYSGRELIQDNRQAIYKAQKLLHSISNYFKRIWTIFKVLVLE</sequence>
<dbReference type="STRING" id="690567.2600"/>
<organism evidence="1 2">
    <name type="scientific">Syntrophomonas zehnderi OL-4</name>
    <dbReference type="NCBI Taxonomy" id="690567"/>
    <lineage>
        <taxon>Bacteria</taxon>
        <taxon>Bacillati</taxon>
        <taxon>Bacillota</taxon>
        <taxon>Clostridia</taxon>
        <taxon>Eubacteriales</taxon>
        <taxon>Syntrophomonadaceae</taxon>
        <taxon>Syntrophomonas</taxon>
    </lineage>
</organism>
<dbReference type="RefSeq" id="WP_046499692.1">
    <property type="nucleotide sequence ID" value="NZ_CGIH01000047.1"/>
</dbReference>
<evidence type="ECO:0000313" key="2">
    <source>
        <dbReference type="Proteomes" id="UP000045545"/>
    </source>
</evidence>
<dbReference type="Proteomes" id="UP000045545">
    <property type="component" value="Unassembled WGS sequence"/>
</dbReference>
<name>A0A0E4GCP6_9FIRM</name>
<dbReference type="EMBL" id="CGIH01000047">
    <property type="protein sequence ID" value="CFY02939.1"/>
    <property type="molecule type" value="Genomic_DNA"/>
</dbReference>
<keyword evidence="2" id="KW-1185">Reference proteome</keyword>
<proteinExistence type="predicted"/>
<dbReference type="AlphaFoldDB" id="A0A0E4GCP6"/>
<accession>A0A0E4GCP6</accession>
<gene>
    <name evidence="1" type="ORF">2600</name>
</gene>
<evidence type="ECO:0000313" key="1">
    <source>
        <dbReference type="EMBL" id="CFY02939.1"/>
    </source>
</evidence>
<protein>
    <submittedName>
        <fullName evidence="1">Uncharacterized</fullName>
    </submittedName>
</protein>
<reference evidence="1 2" key="1">
    <citation type="submission" date="2015-03" db="EMBL/GenBank/DDBJ databases">
        <authorList>
            <person name="Murphy D."/>
        </authorList>
    </citation>
    <scope>NUCLEOTIDE SEQUENCE [LARGE SCALE GENOMIC DNA]</scope>
    <source>
        <strain evidence="1 2">OL-4</strain>
    </source>
</reference>